<accession>A0A073JWU3</accession>
<dbReference type="InterPro" id="IPR029033">
    <property type="entry name" value="His_PPase_superfam"/>
</dbReference>
<dbReference type="RefSeq" id="WP_034638749.1">
    <property type="nucleotide sequence ID" value="NZ_CBCSJC010000005.1"/>
</dbReference>
<proteinExistence type="predicted"/>
<dbReference type="Proteomes" id="UP000027822">
    <property type="component" value="Unassembled WGS sequence"/>
</dbReference>
<keyword evidence="2" id="KW-1185">Reference proteome</keyword>
<dbReference type="STRING" id="574376.BAMA_21895"/>
<protein>
    <submittedName>
        <fullName evidence="1">Phosphoglycerate mutase</fullName>
    </submittedName>
</protein>
<name>A0A073JWU3_9BACI</name>
<dbReference type="CDD" id="cd07040">
    <property type="entry name" value="HP"/>
    <property type="match status" value="1"/>
</dbReference>
<dbReference type="EMBL" id="JOTN01000007">
    <property type="protein sequence ID" value="KEK19449.1"/>
    <property type="molecule type" value="Genomic_DNA"/>
</dbReference>
<dbReference type="eggNOG" id="COG0406">
    <property type="taxonomic scope" value="Bacteria"/>
</dbReference>
<reference evidence="1 2" key="1">
    <citation type="submission" date="2014-06" db="EMBL/GenBank/DDBJ databases">
        <title>Draft genome sequence of Bacillus manliponensis JCM 15802 (MCCC 1A00708).</title>
        <authorList>
            <person name="Lai Q."/>
            <person name="Liu Y."/>
            <person name="Shao Z."/>
        </authorList>
    </citation>
    <scope>NUCLEOTIDE SEQUENCE [LARGE SCALE GENOMIC DNA]</scope>
    <source>
        <strain evidence="1 2">JCM 15802</strain>
    </source>
</reference>
<dbReference type="GO" id="GO:0016791">
    <property type="term" value="F:phosphatase activity"/>
    <property type="evidence" value="ECO:0007669"/>
    <property type="project" value="TreeGrafter"/>
</dbReference>
<dbReference type="Pfam" id="PF00300">
    <property type="entry name" value="His_Phos_1"/>
    <property type="match status" value="1"/>
</dbReference>
<sequence>MKIIFVRHGEGMHTVDLPKSLQIYHPFLTKKGKEQVRLLRDTLPLQSNDLLVVSPTVRTLETASLWSENVDCIKIVHPAVAPRIFPYKDRGRTLPCDQMLSQNDVQTLFPQFLLKEDKLLWHDGINVISPCELQKAITNFLKWCMEQKTDRICVVSHDGTITAYREHINKETLTRKDFLNEAMWYEIILSNMEERI</sequence>
<dbReference type="PANTHER" id="PTHR48100">
    <property type="entry name" value="BROAD-SPECIFICITY PHOSPHATASE YOR283W-RELATED"/>
    <property type="match status" value="1"/>
</dbReference>
<gene>
    <name evidence="1" type="ORF">BAMA_21895</name>
</gene>
<comment type="caution">
    <text evidence="1">The sequence shown here is derived from an EMBL/GenBank/DDBJ whole genome shotgun (WGS) entry which is preliminary data.</text>
</comment>
<dbReference type="GO" id="GO:0005737">
    <property type="term" value="C:cytoplasm"/>
    <property type="evidence" value="ECO:0007669"/>
    <property type="project" value="TreeGrafter"/>
</dbReference>
<dbReference type="SMART" id="SM00855">
    <property type="entry name" value="PGAM"/>
    <property type="match status" value="1"/>
</dbReference>
<evidence type="ECO:0000313" key="2">
    <source>
        <dbReference type="Proteomes" id="UP000027822"/>
    </source>
</evidence>
<dbReference type="SUPFAM" id="SSF53254">
    <property type="entry name" value="Phosphoglycerate mutase-like"/>
    <property type="match status" value="1"/>
</dbReference>
<dbReference type="InterPro" id="IPR050275">
    <property type="entry name" value="PGM_Phosphatase"/>
</dbReference>
<dbReference type="OrthoDB" id="2435937at2"/>
<evidence type="ECO:0000313" key="1">
    <source>
        <dbReference type="EMBL" id="KEK19449.1"/>
    </source>
</evidence>
<dbReference type="AlphaFoldDB" id="A0A073JWU3"/>
<dbReference type="Gene3D" id="3.40.50.1240">
    <property type="entry name" value="Phosphoglycerate mutase-like"/>
    <property type="match status" value="1"/>
</dbReference>
<organism evidence="1 2">
    <name type="scientific">Bacillus manliponensis</name>
    <dbReference type="NCBI Taxonomy" id="574376"/>
    <lineage>
        <taxon>Bacteria</taxon>
        <taxon>Bacillati</taxon>
        <taxon>Bacillota</taxon>
        <taxon>Bacilli</taxon>
        <taxon>Bacillales</taxon>
        <taxon>Bacillaceae</taxon>
        <taxon>Bacillus</taxon>
        <taxon>Bacillus cereus group</taxon>
    </lineage>
</organism>
<dbReference type="InterPro" id="IPR013078">
    <property type="entry name" value="His_Pase_superF_clade-1"/>
</dbReference>
<dbReference type="PANTHER" id="PTHR48100:SF1">
    <property type="entry name" value="HISTIDINE PHOSPHATASE FAMILY PROTEIN-RELATED"/>
    <property type="match status" value="1"/>
</dbReference>